<comment type="caution">
    <text evidence="2">The sequence shown here is derived from an EMBL/GenBank/DDBJ whole genome shotgun (WGS) entry which is preliminary data.</text>
</comment>
<evidence type="ECO:0000313" key="3">
    <source>
        <dbReference type="Proteomes" id="UP000004200"/>
    </source>
</evidence>
<keyword evidence="1" id="KW-0143">Chaperone</keyword>
<protein>
    <submittedName>
        <fullName evidence="2">Cytoplasmic chaperone TorD family protein</fullName>
    </submittedName>
</protein>
<dbReference type="OrthoDB" id="9795302at2"/>
<dbReference type="eggNOG" id="COG3381">
    <property type="taxonomic scope" value="Bacteria"/>
</dbReference>
<dbReference type="EMBL" id="AFWT01000011">
    <property type="protein sequence ID" value="EGV31667.1"/>
    <property type="molecule type" value="Genomic_DNA"/>
</dbReference>
<proteinExistence type="predicted"/>
<dbReference type="AlphaFoldDB" id="G2E0P5"/>
<dbReference type="PANTHER" id="PTHR34227">
    <property type="entry name" value="CHAPERONE PROTEIN YCDY"/>
    <property type="match status" value="1"/>
</dbReference>
<dbReference type="InterPro" id="IPR020945">
    <property type="entry name" value="DMSO/NO3_reduct_chaperone"/>
</dbReference>
<reference evidence="2 3" key="1">
    <citation type="submission" date="2011-06" db="EMBL/GenBank/DDBJ databases">
        <title>The draft genome of Thiorhodococcus drewsii AZ1.</title>
        <authorList>
            <consortium name="US DOE Joint Genome Institute (JGI-PGF)"/>
            <person name="Lucas S."/>
            <person name="Han J."/>
            <person name="Lapidus A."/>
            <person name="Cheng J.-F."/>
            <person name="Goodwin L."/>
            <person name="Pitluck S."/>
            <person name="Peters L."/>
            <person name="Land M.L."/>
            <person name="Hauser L."/>
            <person name="Vogl K."/>
            <person name="Liu Z."/>
            <person name="Imhoff J."/>
            <person name="Thiel V."/>
            <person name="Frigaard N.-U."/>
            <person name="Bryant D.A."/>
            <person name="Woyke T.J."/>
        </authorList>
    </citation>
    <scope>NUCLEOTIDE SEQUENCE [LARGE SCALE GENOMIC DNA]</scope>
    <source>
        <strain evidence="2 3">AZ1</strain>
    </source>
</reference>
<gene>
    <name evidence="2" type="ORF">ThidrDRAFT_1868</name>
</gene>
<dbReference type="Gene3D" id="1.10.3480.10">
    <property type="entry name" value="TorD-like"/>
    <property type="match status" value="1"/>
</dbReference>
<dbReference type="InterPro" id="IPR050289">
    <property type="entry name" value="TorD/DmsD_chaperones"/>
</dbReference>
<organism evidence="2 3">
    <name type="scientific">Thiorhodococcus drewsii AZ1</name>
    <dbReference type="NCBI Taxonomy" id="765913"/>
    <lineage>
        <taxon>Bacteria</taxon>
        <taxon>Pseudomonadati</taxon>
        <taxon>Pseudomonadota</taxon>
        <taxon>Gammaproteobacteria</taxon>
        <taxon>Chromatiales</taxon>
        <taxon>Chromatiaceae</taxon>
        <taxon>Thiorhodococcus</taxon>
    </lineage>
</organism>
<sequence>MVSQNPSSAGAVQGAGTRHAPAHLRRLSVLLSMPEEGALDALREMSDQVPWLGEAVAELEGVALDRWQAEHTWLFVSGYPKTPCPPFESAYRQGQMGGTMASDLVAFYRRVGLEPEGVPADYLGTLLECAAYLADLARSEETESAPCLVVALERELWQEHLGHWLPRFAVDLERAAQLKLYRALAVQLGALMEECAIDGDG</sequence>
<dbReference type="RefSeq" id="WP_007040582.1">
    <property type="nucleotide sequence ID" value="NZ_AFWT01000011.1"/>
</dbReference>
<accession>G2E0P5</accession>
<dbReference type="InterPro" id="IPR036411">
    <property type="entry name" value="TorD-like_sf"/>
</dbReference>
<evidence type="ECO:0000256" key="1">
    <source>
        <dbReference type="ARBA" id="ARBA00023186"/>
    </source>
</evidence>
<dbReference type="STRING" id="765913.ThidrDRAFT_1868"/>
<name>G2E0P5_9GAMM</name>
<dbReference type="SUPFAM" id="SSF89155">
    <property type="entry name" value="TorD-like"/>
    <property type="match status" value="1"/>
</dbReference>
<dbReference type="PANTHER" id="PTHR34227:SF1">
    <property type="entry name" value="DIMETHYL SULFOXIDE REDUCTASE CHAPERONE-RELATED"/>
    <property type="match status" value="1"/>
</dbReference>
<dbReference type="Pfam" id="PF02613">
    <property type="entry name" value="Nitrate_red_del"/>
    <property type="match status" value="1"/>
</dbReference>
<keyword evidence="3" id="KW-1185">Reference proteome</keyword>
<evidence type="ECO:0000313" key="2">
    <source>
        <dbReference type="EMBL" id="EGV31667.1"/>
    </source>
</evidence>
<dbReference type="Proteomes" id="UP000004200">
    <property type="component" value="Unassembled WGS sequence"/>
</dbReference>